<dbReference type="GO" id="GO:0015074">
    <property type="term" value="P:DNA integration"/>
    <property type="evidence" value="ECO:0007669"/>
    <property type="project" value="InterPro"/>
</dbReference>
<dbReference type="PANTHER" id="PTHR42648">
    <property type="entry name" value="TRANSPOSASE, PUTATIVE-RELATED"/>
    <property type="match status" value="1"/>
</dbReference>
<reference evidence="3" key="1">
    <citation type="journal article" date="2005" name="Genome Res.">
        <title>Sequence, annotation, and analysis of synteny between rice chromosome 3 and diverged grass species.</title>
        <authorList>
            <consortium name="Rice Chromosome 3 Sequencing Consortium"/>
            <person name="Buell C.R."/>
            <person name="Yuan Q."/>
            <person name="Ouyang S."/>
            <person name="Liu J."/>
            <person name="Zhu W."/>
            <person name="Wang A."/>
            <person name="Maiti R."/>
            <person name="Haas B."/>
            <person name="Wortman J."/>
            <person name="Pertea M."/>
            <person name="Jones K.M."/>
            <person name="Kim M."/>
            <person name="Overton L."/>
            <person name="Tsitrin T."/>
            <person name="Fadrosh D."/>
            <person name="Bera J."/>
            <person name="Weaver B."/>
            <person name="Jin S."/>
            <person name="Johri S."/>
            <person name="Reardon M."/>
            <person name="Webb K."/>
            <person name="Hill J."/>
            <person name="Moffat K."/>
            <person name="Tallon L."/>
            <person name="Van Aken S."/>
            <person name="Lewis M."/>
            <person name="Utterback T."/>
            <person name="Feldblyum T."/>
            <person name="Zismann V."/>
            <person name="Iobst S."/>
            <person name="Hsiao J."/>
            <person name="de Vazeille A.R."/>
            <person name="Salzberg S.L."/>
            <person name="White O."/>
            <person name="Fraser C."/>
            <person name="Yu Y."/>
            <person name="Kim H."/>
            <person name="Rambo T."/>
            <person name="Currie J."/>
            <person name="Collura K."/>
            <person name="Kernodle-Thompson S."/>
            <person name="Wei F."/>
            <person name="Kudrna K."/>
            <person name="Ammiraju J.S."/>
            <person name="Luo M."/>
            <person name="Goicoechea J.L."/>
            <person name="Wing R.A."/>
            <person name="Henry D."/>
            <person name="Oates R."/>
            <person name="Palmer M."/>
            <person name="Pries G."/>
            <person name="Saski C."/>
            <person name="Simmons J."/>
            <person name="Soderlund C."/>
            <person name="Nelson W."/>
            <person name="de la Bastide M."/>
            <person name="Spiegel L."/>
            <person name="Nascimento L."/>
            <person name="Huang E."/>
            <person name="Preston R."/>
            <person name="Zutavern T."/>
            <person name="Palmer L."/>
            <person name="O'Shaughnessy A."/>
            <person name="Dike S."/>
            <person name="McCombie W.R."/>
            <person name="Minx P."/>
            <person name="Cordum H."/>
            <person name="Wilson R."/>
            <person name="Jin W."/>
            <person name="Lee H.R."/>
            <person name="Jiang J."/>
            <person name="Jackson S."/>
        </authorList>
    </citation>
    <scope>NUCLEOTIDE SEQUENCE [LARGE SCALE GENOMIC DNA]</scope>
</reference>
<dbReference type="InterPro" id="IPR012337">
    <property type="entry name" value="RNaseH-like_sf"/>
</dbReference>
<proteinExistence type="predicted"/>
<dbReference type="SUPFAM" id="SSF53098">
    <property type="entry name" value="Ribonuclease H-like"/>
    <property type="match status" value="1"/>
</dbReference>
<accession>Q10GH9</accession>
<dbReference type="InterPro" id="IPR001584">
    <property type="entry name" value="Integrase_cat-core"/>
</dbReference>
<sequence>MKMHLKSINPSIWRIVEKGYDLQKPDDPTKEDDENKHKNAQAANSIPSALSGISHRSKALKEYLGYQRDNFNHEGFWTNANGRVVAKYVGLRGKSASIKRVLWVPKALVTNMRGSNHEYIFGGRSWAIDSGCTNHMIGEESMFSYLDPNGTSQDNIVFEDDGKEKRMSRWETLIGAHQPAKNVMTTIRPLDLLNMDLFGPIAYLSNGGNKYGLAIVDNFSCFTWVFFFMTRAKHKQVKKFARRAQNEFELKIKNIRNDNGKEFKNKCVESFLDEEVISMNSRLHTHLNKME</sequence>
<feature type="compositionally biased region" description="Basic and acidic residues" evidence="1">
    <location>
        <begin position="23"/>
        <end position="37"/>
    </location>
</feature>
<protein>
    <recommendedName>
        <fullName evidence="2">Integrase catalytic domain-containing protein</fullName>
    </recommendedName>
</protein>
<evidence type="ECO:0000259" key="2">
    <source>
        <dbReference type="PROSITE" id="PS50994"/>
    </source>
</evidence>
<reference evidence="3" key="2">
    <citation type="submission" date="2006-06" db="EMBL/GenBank/DDBJ databases">
        <authorList>
            <person name="Buell R."/>
            <person name="Wing R.A."/>
            <person name="McCombie W.A."/>
            <person name="Ouyang S."/>
        </authorList>
    </citation>
    <scope>NUCLEOTIDE SEQUENCE</scope>
</reference>
<dbReference type="PANTHER" id="PTHR42648:SF21">
    <property type="entry name" value="CYSTEINE-RICH RLK (RECEPTOR-LIKE PROTEIN KINASE) 8"/>
    <property type="match status" value="1"/>
</dbReference>
<dbReference type="InterPro" id="IPR036397">
    <property type="entry name" value="RNaseH_sf"/>
</dbReference>
<dbReference type="Gene3D" id="3.30.420.10">
    <property type="entry name" value="Ribonuclease H-like superfamily/Ribonuclease H"/>
    <property type="match status" value="1"/>
</dbReference>
<dbReference type="GO" id="GO:0003676">
    <property type="term" value="F:nucleic acid binding"/>
    <property type="evidence" value="ECO:0007669"/>
    <property type="project" value="InterPro"/>
</dbReference>
<feature type="region of interest" description="Disordered" evidence="1">
    <location>
        <begin position="23"/>
        <end position="48"/>
    </location>
</feature>
<name>Q10GH9_ORYSJ</name>
<dbReference type="PROSITE" id="PS50994">
    <property type="entry name" value="INTEGRASE"/>
    <property type="match status" value="1"/>
</dbReference>
<gene>
    <name evidence="3" type="ordered locus">LOC_Os03g42890</name>
</gene>
<dbReference type="Pfam" id="PF00665">
    <property type="entry name" value="rve"/>
    <property type="match status" value="1"/>
</dbReference>
<feature type="domain" description="Integrase catalytic" evidence="2">
    <location>
        <begin position="185"/>
        <end position="291"/>
    </location>
</feature>
<dbReference type="AlphaFoldDB" id="Q10GH9"/>
<dbReference type="EMBL" id="DP000009">
    <property type="protein sequence ID" value="ABF97723.1"/>
    <property type="molecule type" value="Genomic_DNA"/>
</dbReference>
<organism evidence="3">
    <name type="scientific">Oryza sativa subsp. japonica</name>
    <name type="common">Rice</name>
    <dbReference type="NCBI Taxonomy" id="39947"/>
    <lineage>
        <taxon>Eukaryota</taxon>
        <taxon>Viridiplantae</taxon>
        <taxon>Streptophyta</taxon>
        <taxon>Embryophyta</taxon>
        <taxon>Tracheophyta</taxon>
        <taxon>Spermatophyta</taxon>
        <taxon>Magnoliopsida</taxon>
        <taxon>Liliopsida</taxon>
        <taxon>Poales</taxon>
        <taxon>Poaceae</taxon>
        <taxon>BOP clade</taxon>
        <taxon>Oryzoideae</taxon>
        <taxon>Oryzeae</taxon>
        <taxon>Oryzinae</taxon>
        <taxon>Oryza</taxon>
        <taxon>Oryza sativa</taxon>
    </lineage>
</organism>
<evidence type="ECO:0000313" key="3">
    <source>
        <dbReference type="EMBL" id="ABF97723.1"/>
    </source>
</evidence>
<dbReference type="InterPro" id="IPR039537">
    <property type="entry name" value="Retrotran_Ty1/copia-like"/>
</dbReference>
<evidence type="ECO:0000256" key="1">
    <source>
        <dbReference type="SAM" id="MobiDB-lite"/>
    </source>
</evidence>